<accession>A0A8J2PKD0</accession>
<dbReference type="AlphaFoldDB" id="A0A8J2PKD0"/>
<gene>
    <name evidence="3" type="ORF">AFUS01_LOCUS36463</name>
</gene>
<comment type="caution">
    <text evidence="3">The sequence shown here is derived from an EMBL/GenBank/DDBJ whole genome shotgun (WGS) entry which is preliminary data.</text>
</comment>
<evidence type="ECO:0000313" key="3">
    <source>
        <dbReference type="EMBL" id="CAG7826409.1"/>
    </source>
</evidence>
<dbReference type="Proteomes" id="UP000708208">
    <property type="component" value="Unassembled WGS sequence"/>
</dbReference>
<dbReference type="PANTHER" id="PTHR21549">
    <property type="entry name" value="MUTATED IN BLADDER CANCER 1"/>
    <property type="match status" value="1"/>
</dbReference>
<protein>
    <submittedName>
        <fullName evidence="3">Uncharacterized protein</fullName>
    </submittedName>
</protein>
<evidence type="ECO:0000256" key="1">
    <source>
        <dbReference type="ARBA" id="ARBA00023054"/>
    </source>
</evidence>
<feature type="coiled-coil region" evidence="2">
    <location>
        <begin position="381"/>
        <end position="458"/>
    </location>
</feature>
<evidence type="ECO:0000256" key="2">
    <source>
        <dbReference type="SAM" id="Coils"/>
    </source>
</evidence>
<sequence>MSIHKGEFNSMLKKTGFLAQPKMEARLIAKHPQRFLENYADRKIGILSSENDALGQFLDEMKGAGDYSRKEAILNKKNVECKNRAFLLNLASSPGMSSSLVKDITLHPWQSEGRKIDYDSIIENYLMEIKMADKQDIEEWIATNLSLQDMRLPYGLPENLRMPLDPTNIEDAAICEFVEAANDEFLLLDGQYHTKMEEICNKLNQSYIYLTQNRRWTIAESALLFHIIKFLEESPEPSSASLQKDLTKKLFPDKTQEEIISHKYMLKSKRVLEEKRANIIRDWLRDKAELQSKTNSAWENLHKGKVKKLEKFLKIRKQKEICSEWAALLTKMRAERSENVKKIRVVTEPFVKKLEDNEKQRLKREADRKAQVKSAAQSFKEKKLEEKLETLQIKQEVEELTKRMQQAQLKANKSRVEIRKSEFEEKLRAKRLMEEKEQEEKKRKAEQLEKIKNKVEIDYDPINVLADTHATMVRRYEIQESQSKKKEENNDEEMVDFFRKRYSFAADTIWADRRVKVEAKLRDAGLMGSSYARQILQAMQPGEKPHLKTNIIFDNN</sequence>
<evidence type="ECO:0000313" key="4">
    <source>
        <dbReference type="Proteomes" id="UP000708208"/>
    </source>
</evidence>
<reference evidence="3" key="1">
    <citation type="submission" date="2021-06" db="EMBL/GenBank/DDBJ databases">
        <authorList>
            <person name="Hodson N. C."/>
            <person name="Mongue J. A."/>
            <person name="Jaron S. K."/>
        </authorList>
    </citation>
    <scope>NUCLEOTIDE SEQUENCE</scope>
</reference>
<dbReference type="EMBL" id="CAJVCH010539646">
    <property type="protein sequence ID" value="CAG7826409.1"/>
    <property type="molecule type" value="Genomic_DNA"/>
</dbReference>
<dbReference type="OrthoDB" id="448087at2759"/>
<organism evidence="3 4">
    <name type="scientific">Allacma fusca</name>
    <dbReference type="NCBI Taxonomy" id="39272"/>
    <lineage>
        <taxon>Eukaryota</taxon>
        <taxon>Metazoa</taxon>
        <taxon>Ecdysozoa</taxon>
        <taxon>Arthropoda</taxon>
        <taxon>Hexapoda</taxon>
        <taxon>Collembola</taxon>
        <taxon>Symphypleona</taxon>
        <taxon>Sminthuridae</taxon>
        <taxon>Allacma</taxon>
    </lineage>
</organism>
<dbReference type="InterPro" id="IPR039902">
    <property type="entry name" value="CCDC148/CCDC112"/>
</dbReference>
<keyword evidence="1 2" id="KW-0175">Coiled coil</keyword>
<keyword evidence="4" id="KW-1185">Reference proteome</keyword>
<proteinExistence type="predicted"/>
<dbReference type="PANTHER" id="PTHR21549:SF1">
    <property type="entry name" value="COILED-COIL DOMAIN-CONTAINING PROTEIN 148"/>
    <property type="match status" value="1"/>
</dbReference>
<name>A0A8J2PKD0_9HEXA</name>